<reference evidence="1 2" key="1">
    <citation type="submission" date="2015-11" db="EMBL/GenBank/DDBJ databases">
        <authorList>
            <person name="Lin W."/>
        </authorList>
    </citation>
    <scope>NUCLEOTIDE SEQUENCE [LARGE SCALE GENOMIC DNA]</scope>
    <source>
        <strain evidence="1 2">HCH-1</strain>
    </source>
</reference>
<evidence type="ECO:0000313" key="1">
    <source>
        <dbReference type="EMBL" id="KWT75956.1"/>
    </source>
</evidence>
<name>A0ABR5SCR2_9BACT</name>
<sequence length="35" mass="3765">MELKSVRTSATLSTVAGMTVANAVSVVRGGWKRWD</sequence>
<dbReference type="EMBL" id="LNQR01000128">
    <property type="protein sequence ID" value="KWT75956.1"/>
    <property type="molecule type" value="Genomic_DNA"/>
</dbReference>
<keyword evidence="2" id="KW-1185">Reference proteome</keyword>
<evidence type="ECO:0008006" key="3">
    <source>
        <dbReference type="Google" id="ProtNLM"/>
    </source>
</evidence>
<evidence type="ECO:0000313" key="2">
    <source>
        <dbReference type="Proteomes" id="UP000060487"/>
    </source>
</evidence>
<accession>A0ABR5SCR2</accession>
<gene>
    <name evidence="1" type="ORF">ASN18_3197</name>
</gene>
<protein>
    <recommendedName>
        <fullName evidence="3">Secreted protein</fullName>
    </recommendedName>
</protein>
<organism evidence="1 2">
    <name type="scientific">Candidatus Magnetominusculus xianensis</name>
    <dbReference type="NCBI Taxonomy" id="1748249"/>
    <lineage>
        <taxon>Bacteria</taxon>
        <taxon>Pseudomonadati</taxon>
        <taxon>Nitrospirota</taxon>
        <taxon>Nitrospiria</taxon>
        <taxon>Nitrospirales</taxon>
        <taxon>Nitrospiraceae</taxon>
        <taxon>Candidatus Magnetominusculus</taxon>
    </lineage>
</organism>
<proteinExistence type="predicted"/>
<comment type="caution">
    <text evidence="1">The sequence shown here is derived from an EMBL/GenBank/DDBJ whole genome shotgun (WGS) entry which is preliminary data.</text>
</comment>
<dbReference type="Proteomes" id="UP000060487">
    <property type="component" value="Unassembled WGS sequence"/>
</dbReference>